<dbReference type="PANTHER" id="PTHR43377:SF6">
    <property type="entry name" value="GFO_IDH_MOCA-LIKE OXIDOREDUCTASE N-TERMINAL DOMAIN-CONTAINING PROTEIN"/>
    <property type="match status" value="1"/>
</dbReference>
<evidence type="ECO:0000259" key="1">
    <source>
        <dbReference type="Pfam" id="PF01408"/>
    </source>
</evidence>
<dbReference type="SUPFAM" id="SSF51735">
    <property type="entry name" value="NAD(P)-binding Rossmann-fold domains"/>
    <property type="match status" value="1"/>
</dbReference>
<gene>
    <name evidence="3" type="ORF">D5400_07325</name>
</gene>
<dbReference type="Gene3D" id="3.30.360.10">
    <property type="entry name" value="Dihydrodipicolinate Reductase, domain 2"/>
    <property type="match status" value="1"/>
</dbReference>
<dbReference type="AlphaFoldDB" id="A0A3Q8XP83"/>
<accession>A0A3Q8XP83</accession>
<dbReference type="SUPFAM" id="SSF55347">
    <property type="entry name" value="Glyceraldehyde-3-phosphate dehydrogenase-like, C-terminal domain"/>
    <property type="match status" value="1"/>
</dbReference>
<dbReference type="Pfam" id="PF22725">
    <property type="entry name" value="GFO_IDH_MocA_C3"/>
    <property type="match status" value="1"/>
</dbReference>
<dbReference type="InterPro" id="IPR000683">
    <property type="entry name" value="Gfo/Idh/MocA-like_OxRdtase_N"/>
</dbReference>
<keyword evidence="4" id="KW-1185">Reference proteome</keyword>
<dbReference type="OrthoDB" id="9800846at2"/>
<reference evidence="3 4" key="1">
    <citation type="submission" date="2018-09" db="EMBL/GenBank/DDBJ databases">
        <title>Marinorhizobium profundi gen. nov., sp. nov., isolated from a deep-sea sediment sample from the New Britain Trench and proposal of Marinorhizobiaceae fam. nov. in the order Rhizobiales of the class Alphaproteobacteria.</title>
        <authorList>
            <person name="Cao J."/>
        </authorList>
    </citation>
    <scope>NUCLEOTIDE SEQUENCE [LARGE SCALE GENOMIC DNA]</scope>
    <source>
        <strain evidence="3 4">WS11</strain>
    </source>
</reference>
<feature type="domain" description="Gfo/Idh/MocA-like oxidoreductase N-terminal" evidence="1">
    <location>
        <begin position="9"/>
        <end position="122"/>
    </location>
</feature>
<dbReference type="Proteomes" id="UP000268192">
    <property type="component" value="Chromosome"/>
</dbReference>
<dbReference type="GO" id="GO:0000166">
    <property type="term" value="F:nucleotide binding"/>
    <property type="evidence" value="ECO:0007669"/>
    <property type="project" value="InterPro"/>
</dbReference>
<feature type="domain" description="GFO/IDH/MocA-like oxidoreductase" evidence="2">
    <location>
        <begin position="133"/>
        <end position="238"/>
    </location>
</feature>
<dbReference type="Pfam" id="PF01408">
    <property type="entry name" value="GFO_IDH_MocA"/>
    <property type="match status" value="1"/>
</dbReference>
<sequence>MTERDVPAIAVIGAGYWGANHARTLRGLGALVAVADRNAERAAAIAAETGTVARTPAEVLADPDIDGVVLALPPQFHAENALAAIAAGKHVLVEKPIALKIEDGEAVVAAARDAGLIAMTGHVLRFHPAFEGLMDLIDSGELGQIRYIHSHRVGLGKFHPENDALWDIAPHDLSLILAITGEEPSRVSGEGTAVIDHLSDFAHLHLTFPSGLRGHVFTSRLNPYRERRLSVIGDKAMAVFDDVAPWAEKLQLYPHRVWREDGSIHFESAEPVYQPIPEGLPLTRECAHFLHCIKTGEAPRTPVSDGLAVMRILTAGMVRHQS</sequence>
<evidence type="ECO:0000313" key="3">
    <source>
        <dbReference type="EMBL" id="AZN71112.1"/>
    </source>
</evidence>
<dbReference type="InterPro" id="IPR055170">
    <property type="entry name" value="GFO_IDH_MocA-like_dom"/>
</dbReference>
<name>A0A3Q8XP83_9HYPH</name>
<proteinExistence type="predicted"/>
<evidence type="ECO:0000313" key="4">
    <source>
        <dbReference type="Proteomes" id="UP000268192"/>
    </source>
</evidence>
<dbReference type="RefSeq" id="WP_126009058.1">
    <property type="nucleotide sequence ID" value="NZ_CP032509.1"/>
</dbReference>
<dbReference type="InterPro" id="IPR051450">
    <property type="entry name" value="Gfo/Idh/MocA_Oxidoreductases"/>
</dbReference>
<evidence type="ECO:0000259" key="2">
    <source>
        <dbReference type="Pfam" id="PF22725"/>
    </source>
</evidence>
<dbReference type="KEGG" id="abaw:D5400_07325"/>
<dbReference type="PANTHER" id="PTHR43377">
    <property type="entry name" value="BILIVERDIN REDUCTASE A"/>
    <property type="match status" value="1"/>
</dbReference>
<dbReference type="InterPro" id="IPR036291">
    <property type="entry name" value="NAD(P)-bd_dom_sf"/>
</dbReference>
<dbReference type="EMBL" id="CP032509">
    <property type="protein sequence ID" value="AZN71112.1"/>
    <property type="molecule type" value="Genomic_DNA"/>
</dbReference>
<organism evidence="3 4">
    <name type="scientific">Georhizobium profundi</name>
    <dbReference type="NCBI Taxonomy" id="2341112"/>
    <lineage>
        <taxon>Bacteria</taxon>
        <taxon>Pseudomonadati</taxon>
        <taxon>Pseudomonadota</taxon>
        <taxon>Alphaproteobacteria</taxon>
        <taxon>Hyphomicrobiales</taxon>
        <taxon>Rhizobiaceae</taxon>
        <taxon>Georhizobium</taxon>
    </lineage>
</organism>
<protein>
    <submittedName>
        <fullName evidence="3">Gfo/Idh/MocA family oxidoreductase</fullName>
    </submittedName>
</protein>
<dbReference type="Gene3D" id="3.40.50.720">
    <property type="entry name" value="NAD(P)-binding Rossmann-like Domain"/>
    <property type="match status" value="1"/>
</dbReference>